<dbReference type="AlphaFoldDB" id="A0A2A9NDY8"/>
<keyword evidence="1" id="KW-0812">Transmembrane</keyword>
<protein>
    <submittedName>
        <fullName evidence="2">Uncharacterized protein</fullName>
    </submittedName>
</protein>
<feature type="transmembrane region" description="Helical" evidence="1">
    <location>
        <begin position="21"/>
        <end position="43"/>
    </location>
</feature>
<proteinExistence type="predicted"/>
<evidence type="ECO:0000313" key="2">
    <source>
        <dbReference type="EMBL" id="PFH45940.1"/>
    </source>
</evidence>
<evidence type="ECO:0000313" key="3">
    <source>
        <dbReference type="Proteomes" id="UP000242287"/>
    </source>
</evidence>
<reference evidence="2 3" key="1">
    <citation type="submission" date="2014-02" db="EMBL/GenBank/DDBJ databases">
        <title>Transposable element dynamics among asymbiotic and ectomycorrhizal Amanita fungi.</title>
        <authorList>
            <consortium name="DOE Joint Genome Institute"/>
            <person name="Hess J."/>
            <person name="Skrede I."/>
            <person name="Wolfe B."/>
            <person name="LaButti K."/>
            <person name="Ohm R.A."/>
            <person name="Grigoriev I.V."/>
            <person name="Pringle A."/>
        </authorList>
    </citation>
    <scope>NUCLEOTIDE SEQUENCE [LARGE SCALE GENOMIC DNA]</scope>
    <source>
        <strain evidence="2 3">SKay4041</strain>
    </source>
</reference>
<dbReference type="Proteomes" id="UP000242287">
    <property type="component" value="Unassembled WGS sequence"/>
</dbReference>
<keyword evidence="1" id="KW-1133">Transmembrane helix</keyword>
<keyword evidence="3" id="KW-1185">Reference proteome</keyword>
<organism evidence="2 3">
    <name type="scientific">Amanita thiersii Skay4041</name>
    <dbReference type="NCBI Taxonomy" id="703135"/>
    <lineage>
        <taxon>Eukaryota</taxon>
        <taxon>Fungi</taxon>
        <taxon>Dikarya</taxon>
        <taxon>Basidiomycota</taxon>
        <taxon>Agaricomycotina</taxon>
        <taxon>Agaricomycetes</taxon>
        <taxon>Agaricomycetidae</taxon>
        <taxon>Agaricales</taxon>
        <taxon>Pluteineae</taxon>
        <taxon>Amanitaceae</taxon>
        <taxon>Amanita</taxon>
    </lineage>
</organism>
<dbReference type="EMBL" id="KZ302262">
    <property type="protein sequence ID" value="PFH45940.1"/>
    <property type="molecule type" value="Genomic_DNA"/>
</dbReference>
<accession>A0A2A9NDY8</accession>
<sequence length="85" mass="10039">MSKEKEKKLMAYCQRFKSTCMVSFMSVIIILMLSHLFLLPLYWNVMTDRTWPDSGDGTNEGEIMSDYHHSCDRCGWWLILFVQGH</sequence>
<keyword evidence="1" id="KW-0472">Membrane</keyword>
<gene>
    <name evidence="2" type="ORF">AMATHDRAFT_70847</name>
</gene>
<name>A0A2A9NDY8_9AGAR</name>
<evidence type="ECO:0000256" key="1">
    <source>
        <dbReference type="SAM" id="Phobius"/>
    </source>
</evidence>